<keyword evidence="2" id="KW-0808">Transferase</keyword>
<accession>A0A437R3G1</accession>
<reference evidence="2 3" key="1">
    <citation type="submission" date="2019-01" db="EMBL/GenBank/DDBJ databases">
        <authorList>
            <person name="Chen W.-M."/>
        </authorList>
    </citation>
    <scope>NUCLEOTIDE SEQUENCE [LARGE SCALE GENOMIC DNA]</scope>
    <source>
        <strain evidence="2 3">KYPC3</strain>
    </source>
</reference>
<dbReference type="RefSeq" id="WP_127697654.1">
    <property type="nucleotide sequence ID" value="NZ_SACS01000002.1"/>
</dbReference>
<dbReference type="PANTHER" id="PTHR36836">
    <property type="entry name" value="COLANIC ACID BIOSYNTHESIS PROTEIN WCAK"/>
    <property type="match status" value="1"/>
</dbReference>
<proteinExistence type="predicted"/>
<feature type="domain" description="Polysaccharide pyruvyl transferase" evidence="1">
    <location>
        <begin position="12"/>
        <end position="315"/>
    </location>
</feature>
<protein>
    <submittedName>
        <fullName evidence="2">Polysaccharide pyruvyl transferase family protein</fullName>
    </submittedName>
</protein>
<dbReference type="EMBL" id="SACS01000002">
    <property type="protein sequence ID" value="RVU41272.1"/>
    <property type="molecule type" value="Genomic_DNA"/>
</dbReference>
<name>A0A437R3G1_9GAMM</name>
<sequence length="390" mass="43811">MIIEIRGVQFVNKGAELMLHACLAQIQQHWPQAQIALAPNKNSPYQARALLGALQKLPLRFRGYDFNALSYWLPKRLRSFLRHWLGVVFEVDIDWVLDASGFAYGDQWGGRNIKVLTDEILRLQRHQKGYVLLPQAFGPFTGQRERLQLQAALPAAWLVCPRDDASFQHLHSLLGDRANLQQFADFTNLVKPLLPEQLPEKPLCLIIPNAAMVSKKNRNQQWQANYLRVLELAVHTAFSQQLEPVLLNHEGAADADICQLIASKFQPPLRVINEPDPRQVKGWIASSKLVVCSRFHGCVSALSSGISCLGTSWSHKYEALFGEYQQADCLLQPDVDAVQLEALFLSSNTLAKAVEAQTAIKFYQDQSVQLWQQVVIAVANGLKSSSDKVK</sequence>
<keyword evidence="3" id="KW-1185">Reference proteome</keyword>
<dbReference type="Pfam" id="PF04230">
    <property type="entry name" value="PS_pyruv_trans"/>
    <property type="match status" value="1"/>
</dbReference>
<dbReference type="AlphaFoldDB" id="A0A437R3G1"/>
<evidence type="ECO:0000313" key="3">
    <source>
        <dbReference type="Proteomes" id="UP000283077"/>
    </source>
</evidence>
<gene>
    <name evidence="2" type="ORF">EOE67_03465</name>
</gene>
<dbReference type="GO" id="GO:0016740">
    <property type="term" value="F:transferase activity"/>
    <property type="evidence" value="ECO:0007669"/>
    <property type="project" value="UniProtKB-KW"/>
</dbReference>
<evidence type="ECO:0000259" key="1">
    <source>
        <dbReference type="Pfam" id="PF04230"/>
    </source>
</evidence>
<evidence type="ECO:0000313" key="2">
    <source>
        <dbReference type="EMBL" id="RVU41272.1"/>
    </source>
</evidence>
<dbReference type="OrthoDB" id="6058856at2"/>
<dbReference type="Proteomes" id="UP000283077">
    <property type="component" value="Unassembled WGS sequence"/>
</dbReference>
<organism evidence="2 3">
    <name type="scientific">Rheinheimera riviphila</name>
    <dbReference type="NCBI Taxonomy" id="1834037"/>
    <lineage>
        <taxon>Bacteria</taxon>
        <taxon>Pseudomonadati</taxon>
        <taxon>Pseudomonadota</taxon>
        <taxon>Gammaproteobacteria</taxon>
        <taxon>Chromatiales</taxon>
        <taxon>Chromatiaceae</taxon>
        <taxon>Rheinheimera</taxon>
    </lineage>
</organism>
<comment type="caution">
    <text evidence="2">The sequence shown here is derived from an EMBL/GenBank/DDBJ whole genome shotgun (WGS) entry which is preliminary data.</text>
</comment>
<dbReference type="PANTHER" id="PTHR36836:SF1">
    <property type="entry name" value="COLANIC ACID BIOSYNTHESIS PROTEIN WCAK"/>
    <property type="match status" value="1"/>
</dbReference>
<dbReference type="InterPro" id="IPR007345">
    <property type="entry name" value="Polysacch_pyruvyl_Trfase"/>
</dbReference>